<dbReference type="PANTHER" id="PTHR30558:SF3">
    <property type="entry name" value="BIOPOLYMER TRANSPORT PROTEIN EXBD-RELATED"/>
    <property type="match status" value="1"/>
</dbReference>
<evidence type="ECO:0000256" key="1">
    <source>
        <dbReference type="ARBA" id="ARBA00004162"/>
    </source>
</evidence>
<comment type="subcellular location">
    <subcellularLocation>
        <location evidence="1">Cell membrane</location>
        <topology evidence="1">Single-pass membrane protein</topology>
    </subcellularLocation>
    <subcellularLocation>
        <location evidence="7">Cell membrane</location>
        <topology evidence="7">Single-pass type II membrane protein</topology>
    </subcellularLocation>
</comment>
<sequence>MNFRKYLKTEDRGFVVDMTALVDIAFIIILFLGIVSTLAPISSINVELPKATAEKTTVEPVKIFVDKDGNYYVGRKKATDEDILQYIKSKNAKAVVVVADRRVEYGKVVHVMDVAKKAGVEEINIATRRGE</sequence>
<dbReference type="Pfam" id="PF02472">
    <property type="entry name" value="ExbD"/>
    <property type="match status" value="1"/>
</dbReference>
<dbReference type="InterPro" id="IPR003400">
    <property type="entry name" value="ExbD"/>
</dbReference>
<keyword evidence="3" id="KW-1003">Cell membrane</keyword>
<dbReference type="Proteomes" id="UP000219036">
    <property type="component" value="Unassembled WGS sequence"/>
</dbReference>
<keyword evidence="7" id="KW-0813">Transport</keyword>
<evidence type="ECO:0000256" key="5">
    <source>
        <dbReference type="ARBA" id="ARBA00022989"/>
    </source>
</evidence>
<gene>
    <name evidence="9" type="ORF">SAMN06265182_0647</name>
</gene>
<evidence type="ECO:0000313" key="10">
    <source>
        <dbReference type="Proteomes" id="UP000219036"/>
    </source>
</evidence>
<dbReference type="OrthoDB" id="9793581at2"/>
<dbReference type="RefSeq" id="WP_096999833.1">
    <property type="nucleotide sequence ID" value="NZ_OBEI01000002.1"/>
</dbReference>
<dbReference type="GO" id="GO:0005886">
    <property type="term" value="C:plasma membrane"/>
    <property type="evidence" value="ECO:0007669"/>
    <property type="project" value="UniProtKB-SubCell"/>
</dbReference>
<organism evidence="9 10">
    <name type="scientific">Persephonella hydrogeniphila</name>
    <dbReference type="NCBI Taxonomy" id="198703"/>
    <lineage>
        <taxon>Bacteria</taxon>
        <taxon>Pseudomonadati</taxon>
        <taxon>Aquificota</taxon>
        <taxon>Aquificia</taxon>
        <taxon>Aquificales</taxon>
        <taxon>Hydrogenothermaceae</taxon>
        <taxon>Persephonella</taxon>
    </lineage>
</organism>
<proteinExistence type="inferred from homology"/>
<evidence type="ECO:0000256" key="4">
    <source>
        <dbReference type="ARBA" id="ARBA00022692"/>
    </source>
</evidence>
<keyword evidence="5 8" id="KW-1133">Transmembrane helix</keyword>
<evidence type="ECO:0000256" key="8">
    <source>
        <dbReference type="SAM" id="Phobius"/>
    </source>
</evidence>
<reference evidence="10" key="1">
    <citation type="submission" date="2017-09" db="EMBL/GenBank/DDBJ databases">
        <authorList>
            <person name="Varghese N."/>
            <person name="Submissions S."/>
        </authorList>
    </citation>
    <scope>NUCLEOTIDE SEQUENCE [LARGE SCALE GENOMIC DNA]</scope>
    <source>
        <strain evidence="10">DSM 15103</strain>
    </source>
</reference>
<keyword evidence="10" id="KW-1185">Reference proteome</keyword>
<dbReference type="GO" id="GO:0022857">
    <property type="term" value="F:transmembrane transporter activity"/>
    <property type="evidence" value="ECO:0007669"/>
    <property type="project" value="InterPro"/>
</dbReference>
<dbReference type="Gene3D" id="3.30.420.270">
    <property type="match status" value="1"/>
</dbReference>
<dbReference type="EMBL" id="OBEI01000002">
    <property type="protein sequence ID" value="SNZ06351.1"/>
    <property type="molecule type" value="Genomic_DNA"/>
</dbReference>
<dbReference type="PANTHER" id="PTHR30558">
    <property type="entry name" value="EXBD MEMBRANE COMPONENT OF PMF-DRIVEN MACROMOLECULE IMPORT SYSTEM"/>
    <property type="match status" value="1"/>
</dbReference>
<keyword evidence="6 8" id="KW-0472">Membrane</keyword>
<evidence type="ECO:0000256" key="3">
    <source>
        <dbReference type="ARBA" id="ARBA00022475"/>
    </source>
</evidence>
<evidence type="ECO:0000256" key="6">
    <source>
        <dbReference type="ARBA" id="ARBA00023136"/>
    </source>
</evidence>
<evidence type="ECO:0000313" key="9">
    <source>
        <dbReference type="EMBL" id="SNZ06351.1"/>
    </source>
</evidence>
<dbReference type="AlphaFoldDB" id="A0A285NFB8"/>
<evidence type="ECO:0000256" key="2">
    <source>
        <dbReference type="ARBA" id="ARBA00005811"/>
    </source>
</evidence>
<name>A0A285NFB8_9AQUI</name>
<keyword evidence="4 7" id="KW-0812">Transmembrane</keyword>
<accession>A0A285NFB8</accession>
<dbReference type="GO" id="GO:0015031">
    <property type="term" value="P:protein transport"/>
    <property type="evidence" value="ECO:0007669"/>
    <property type="project" value="UniProtKB-KW"/>
</dbReference>
<keyword evidence="7" id="KW-0653">Protein transport</keyword>
<protein>
    <submittedName>
        <fullName evidence="9">Outer membrane transport energization protein ExbD</fullName>
    </submittedName>
</protein>
<comment type="similarity">
    <text evidence="2 7">Belongs to the ExbD/TolR family.</text>
</comment>
<evidence type="ECO:0000256" key="7">
    <source>
        <dbReference type="RuleBase" id="RU003879"/>
    </source>
</evidence>
<feature type="transmembrane region" description="Helical" evidence="8">
    <location>
        <begin position="20"/>
        <end position="41"/>
    </location>
</feature>